<evidence type="ECO:0000313" key="2">
    <source>
        <dbReference type="Proteomes" id="UP000239747"/>
    </source>
</evidence>
<sequence length="125" mass="14510">MKKLFISFFLLLIICFSCIENTEKNYSLSFSQLLVNAKESPNSIESEQPLFSWIVDATGYNKSQSAYHILVASSKELLNEDDADIWNSKKIESDKSTFVKYKGESLNAMTTYYWKVKIWDENYGF</sequence>
<accession>A0A2S7U6U2</accession>
<gene>
    <name evidence="1" type="ORF">BST92_01690</name>
</gene>
<comment type="caution">
    <text evidence="1">The sequence shown here is derived from an EMBL/GenBank/DDBJ whole genome shotgun (WGS) entry which is preliminary data.</text>
</comment>
<protein>
    <recommendedName>
        <fullName evidence="3">Alpha-rhamnosidase</fullName>
    </recommendedName>
</protein>
<dbReference type="RefSeq" id="WP_211292417.1">
    <property type="nucleotide sequence ID" value="NZ_MTPW01000001.1"/>
</dbReference>
<organism evidence="1 2">
    <name type="scientific">Nonlabens arenilitoris</name>
    <dbReference type="NCBI Taxonomy" id="1217969"/>
    <lineage>
        <taxon>Bacteria</taxon>
        <taxon>Pseudomonadati</taxon>
        <taxon>Bacteroidota</taxon>
        <taxon>Flavobacteriia</taxon>
        <taxon>Flavobacteriales</taxon>
        <taxon>Flavobacteriaceae</taxon>
        <taxon>Nonlabens</taxon>
    </lineage>
</organism>
<dbReference type="Proteomes" id="UP000239747">
    <property type="component" value="Unassembled WGS sequence"/>
</dbReference>
<dbReference type="PANTHER" id="PTHR33307">
    <property type="entry name" value="ALPHA-RHAMNOSIDASE (EUROFUNG)"/>
    <property type="match status" value="1"/>
</dbReference>
<dbReference type="Gene3D" id="2.60.40.10">
    <property type="entry name" value="Immunoglobulins"/>
    <property type="match status" value="1"/>
</dbReference>
<dbReference type="AlphaFoldDB" id="A0A2S7U6U2"/>
<dbReference type="InterPro" id="IPR013783">
    <property type="entry name" value="Ig-like_fold"/>
</dbReference>
<keyword evidence="2" id="KW-1185">Reference proteome</keyword>
<dbReference type="EMBL" id="MTPW01000001">
    <property type="protein sequence ID" value="PQJ30719.1"/>
    <property type="molecule type" value="Genomic_DNA"/>
</dbReference>
<name>A0A2S7U6U2_9FLAO</name>
<reference evidence="1 2" key="1">
    <citation type="submission" date="2017-01" db="EMBL/GenBank/DDBJ databases">
        <title>Trade-off between light-utilization and light-protection in marine flavobacteria.</title>
        <authorList>
            <person name="Kumagai Y."/>
            <person name="Yoshizawa S."/>
            <person name="Kogure K."/>
            <person name="Iwasaki W."/>
        </authorList>
    </citation>
    <scope>NUCLEOTIDE SEQUENCE [LARGE SCALE GENOMIC DNA]</scope>
    <source>
        <strain evidence="1 2">KCTC 32109</strain>
    </source>
</reference>
<dbReference type="Pfam" id="PF25788">
    <property type="entry name" value="Ig_Rha78A_N"/>
    <property type="match status" value="1"/>
</dbReference>
<evidence type="ECO:0008006" key="3">
    <source>
        <dbReference type="Google" id="ProtNLM"/>
    </source>
</evidence>
<dbReference type="InterPro" id="IPR016007">
    <property type="entry name" value="Alpha_rhamnosid"/>
</dbReference>
<evidence type="ECO:0000313" key="1">
    <source>
        <dbReference type="EMBL" id="PQJ30719.1"/>
    </source>
</evidence>
<proteinExistence type="predicted"/>
<dbReference type="PANTHER" id="PTHR33307:SF6">
    <property type="entry name" value="ALPHA-RHAMNOSIDASE (EUROFUNG)-RELATED"/>
    <property type="match status" value="1"/>
</dbReference>